<dbReference type="Proteomes" id="UP000255163">
    <property type="component" value="Unassembled WGS sequence"/>
</dbReference>
<dbReference type="AlphaFoldDB" id="A0A376FH44"/>
<organism evidence="1 2">
    <name type="scientific">Enterobacter asburiae</name>
    <dbReference type="NCBI Taxonomy" id="61645"/>
    <lineage>
        <taxon>Bacteria</taxon>
        <taxon>Pseudomonadati</taxon>
        <taxon>Pseudomonadota</taxon>
        <taxon>Gammaproteobacteria</taxon>
        <taxon>Enterobacterales</taxon>
        <taxon>Enterobacteriaceae</taxon>
        <taxon>Enterobacter</taxon>
        <taxon>Enterobacter cloacae complex</taxon>
    </lineage>
</organism>
<sequence length="39" mass="4496">MRVSASDALTLTLSHREREIQVLQQLSQTVDVGTEWLQR</sequence>
<name>A0A376FH44_ENTAS</name>
<evidence type="ECO:0000313" key="1">
    <source>
        <dbReference type="EMBL" id="STD24146.1"/>
    </source>
</evidence>
<dbReference type="EMBL" id="UFYI01000007">
    <property type="protein sequence ID" value="STD24146.1"/>
    <property type="molecule type" value="Genomic_DNA"/>
</dbReference>
<protein>
    <submittedName>
        <fullName evidence="1">Uncharacterized protein</fullName>
    </submittedName>
</protein>
<reference evidence="1 2" key="1">
    <citation type="submission" date="2018-06" db="EMBL/GenBank/DDBJ databases">
        <authorList>
            <consortium name="Pathogen Informatics"/>
            <person name="Doyle S."/>
        </authorList>
    </citation>
    <scope>NUCLEOTIDE SEQUENCE [LARGE SCALE GENOMIC DNA]</scope>
    <source>
        <strain evidence="1 2">NCTC12123</strain>
    </source>
</reference>
<gene>
    <name evidence="1" type="ORF">NCTC12123_04237</name>
</gene>
<evidence type="ECO:0000313" key="2">
    <source>
        <dbReference type="Proteomes" id="UP000255163"/>
    </source>
</evidence>
<proteinExistence type="predicted"/>
<accession>A0A376FH44</accession>